<keyword evidence="2" id="KW-0378">Hydrolase</keyword>
<dbReference type="Gene3D" id="3.90.79.10">
    <property type="entry name" value="Nucleoside Triphosphate Pyrophosphohydrolase"/>
    <property type="match status" value="1"/>
</dbReference>
<evidence type="ECO:0000313" key="5">
    <source>
        <dbReference type="Proteomes" id="UP001164305"/>
    </source>
</evidence>
<sequence>MTDDGSDASPVHRPPRVGVRAAVVRDGAILLNHYRTAEGDVYDLPGGGQDHGETQDEALVRECLEETGARMRPYGLACLYEMMTDRALRTGASIEPFHQLNVVRWCGLEPGEEPGLGTVPDEHQVGVAWVPVERLDEVDVRPREVAAWLMADPSSRPTWLGTL</sequence>
<evidence type="ECO:0000313" key="4">
    <source>
        <dbReference type="EMBL" id="UYG17780.1"/>
    </source>
</evidence>
<accession>A0ABY6G3I9</accession>
<evidence type="ECO:0000256" key="2">
    <source>
        <dbReference type="ARBA" id="ARBA00022801"/>
    </source>
</evidence>
<organism evidence="4 5">
    <name type="scientific">Brachybacterium huguangmaarense</name>
    <dbReference type="NCBI Taxonomy" id="1652028"/>
    <lineage>
        <taxon>Bacteria</taxon>
        <taxon>Bacillati</taxon>
        <taxon>Actinomycetota</taxon>
        <taxon>Actinomycetes</taxon>
        <taxon>Micrococcales</taxon>
        <taxon>Dermabacteraceae</taxon>
        <taxon>Brachybacterium</taxon>
    </lineage>
</organism>
<dbReference type="RefSeq" id="WP_263594988.1">
    <property type="nucleotide sequence ID" value="NZ_CP107020.1"/>
</dbReference>
<dbReference type="PANTHER" id="PTHR43046:SF14">
    <property type="entry name" value="MUTT_NUDIX FAMILY PROTEIN"/>
    <property type="match status" value="1"/>
</dbReference>
<protein>
    <submittedName>
        <fullName evidence="4">NUDIX domain-containing protein</fullName>
    </submittedName>
</protein>
<comment type="cofactor">
    <cofactor evidence="1">
        <name>Mg(2+)</name>
        <dbReference type="ChEBI" id="CHEBI:18420"/>
    </cofactor>
</comment>
<name>A0ABY6G3I9_9MICO</name>
<dbReference type="Proteomes" id="UP001164305">
    <property type="component" value="Chromosome"/>
</dbReference>
<proteinExistence type="predicted"/>
<evidence type="ECO:0000259" key="3">
    <source>
        <dbReference type="PROSITE" id="PS51462"/>
    </source>
</evidence>
<evidence type="ECO:0000256" key="1">
    <source>
        <dbReference type="ARBA" id="ARBA00001946"/>
    </source>
</evidence>
<keyword evidence="5" id="KW-1185">Reference proteome</keyword>
<dbReference type="InterPro" id="IPR000086">
    <property type="entry name" value="NUDIX_hydrolase_dom"/>
</dbReference>
<dbReference type="SUPFAM" id="SSF55811">
    <property type="entry name" value="Nudix"/>
    <property type="match status" value="1"/>
</dbReference>
<dbReference type="PROSITE" id="PS51462">
    <property type="entry name" value="NUDIX"/>
    <property type="match status" value="1"/>
</dbReference>
<feature type="domain" description="Nudix hydrolase" evidence="3">
    <location>
        <begin position="14"/>
        <end position="151"/>
    </location>
</feature>
<dbReference type="EMBL" id="CP107020">
    <property type="protein sequence ID" value="UYG17780.1"/>
    <property type="molecule type" value="Genomic_DNA"/>
</dbReference>
<dbReference type="PANTHER" id="PTHR43046">
    <property type="entry name" value="GDP-MANNOSE MANNOSYL HYDROLASE"/>
    <property type="match status" value="1"/>
</dbReference>
<dbReference type="Pfam" id="PF00293">
    <property type="entry name" value="NUDIX"/>
    <property type="match status" value="1"/>
</dbReference>
<reference evidence="4" key="1">
    <citation type="submission" date="2022-10" db="EMBL/GenBank/DDBJ databases">
        <title>Whole-Genome Sequencing of Brachybacterium huguangmaarense BRM-3, Isolated from Betula schmidtii.</title>
        <authorList>
            <person name="Haam D."/>
        </authorList>
    </citation>
    <scope>NUCLEOTIDE SEQUENCE</scope>
    <source>
        <strain evidence="4">BRM-3</strain>
    </source>
</reference>
<dbReference type="InterPro" id="IPR015797">
    <property type="entry name" value="NUDIX_hydrolase-like_dom_sf"/>
</dbReference>
<gene>
    <name evidence="4" type="ORF">BRM3_04985</name>
</gene>